<comment type="subcellular location">
    <subcellularLocation>
        <location evidence="2">Cytoplasm</location>
    </subcellularLocation>
    <subcellularLocation>
        <location evidence="1">Nucleus</location>
    </subcellularLocation>
</comment>
<comment type="pathway">
    <text evidence="3">tRNA modification; 5-methoxycarbonylmethyl-2-thiouridine-tRNA biosynthesis.</text>
</comment>
<dbReference type="EMBL" id="JAICCE010000016">
    <property type="protein sequence ID" value="KAG9266406.1"/>
    <property type="molecule type" value="Genomic_DNA"/>
</dbReference>
<keyword evidence="7" id="KW-0819">tRNA processing</keyword>
<dbReference type="AlphaFoldDB" id="A0A8T2LAU4"/>
<evidence type="ECO:0000256" key="5">
    <source>
        <dbReference type="ARBA" id="ARBA00020265"/>
    </source>
</evidence>
<dbReference type="Proteomes" id="UP000752171">
    <property type="component" value="Unassembled WGS sequence"/>
</dbReference>
<evidence type="ECO:0000256" key="9">
    <source>
        <dbReference type="ARBA" id="ARBA00045238"/>
    </source>
</evidence>
<sequence>MAAPVQNTPCRSFRRSGGRAQIRGTRNTGRALLTTSSGAPGLDRALGGGLAVGSLLLIEEDQNDSYSRLLLQYFLAEGVVSGHQLYLASARDDPDDMIQDLPCPILDDVGLSSSSSAPPADTQTLDTMKIAWRYQNLPQTELASSSRFGHCYDLSKRMDTQMLQAVQRHTFYPPQEKTDEQTSSLGPYAGLLKSIQTVIHREGFDGSGSEGKVRNVLRLGLHSLGSALWGDDVCFSESPASGHALTTFLYALRALLRSSLSVAMVTVPAHLIQNKAVLGRVVKLSDAAVALESFSSSERQTNPLYSDYHGLLHIRQVPHLNCLMCEAPDNKDLAFKLRRKQFSIEKLHLPPDLSETVSRVSKAKGESPACGSAPTGHTPLDF</sequence>
<keyword evidence="6" id="KW-0963">Cytoplasm</keyword>
<evidence type="ECO:0000256" key="8">
    <source>
        <dbReference type="ARBA" id="ARBA00023242"/>
    </source>
</evidence>
<proteinExistence type="inferred from homology"/>
<comment type="similarity">
    <text evidence="4">Belongs to the ELP4 family.</text>
</comment>
<comment type="function">
    <text evidence="9">Component of the elongator complex which is required for multiple tRNA modifications, including mcm5U (5-methoxycarbonylmethyl uridine), mcm5s2U (5-methoxycarbonylmethyl-2-thiouridine), and ncm5U (5-carbamoylmethyl uridine). The elongator complex catalyzes the formation of carboxymethyluridine in the wobble base at position 34 in tRNAs.</text>
</comment>
<dbReference type="GO" id="GO:0033588">
    <property type="term" value="C:elongator holoenzyme complex"/>
    <property type="evidence" value="ECO:0007669"/>
    <property type="project" value="InterPro"/>
</dbReference>
<evidence type="ECO:0000256" key="7">
    <source>
        <dbReference type="ARBA" id="ARBA00022694"/>
    </source>
</evidence>
<evidence type="ECO:0000256" key="4">
    <source>
        <dbReference type="ARBA" id="ARBA00007573"/>
    </source>
</evidence>
<evidence type="ECO:0000313" key="12">
    <source>
        <dbReference type="Proteomes" id="UP000752171"/>
    </source>
</evidence>
<dbReference type="InterPro" id="IPR027417">
    <property type="entry name" value="P-loop_NTPase"/>
</dbReference>
<dbReference type="PANTHER" id="PTHR12896">
    <property type="entry name" value="PAX6 NEIGHBOR PROTEIN PAXNEB"/>
    <property type="match status" value="1"/>
</dbReference>
<dbReference type="InterPro" id="IPR008728">
    <property type="entry name" value="Elongator_complex_protein_4"/>
</dbReference>
<organism evidence="11 12">
    <name type="scientific">Astyanax mexicanus</name>
    <name type="common">Blind cave fish</name>
    <name type="synonym">Astyanax fasciatus mexicanus</name>
    <dbReference type="NCBI Taxonomy" id="7994"/>
    <lineage>
        <taxon>Eukaryota</taxon>
        <taxon>Metazoa</taxon>
        <taxon>Chordata</taxon>
        <taxon>Craniata</taxon>
        <taxon>Vertebrata</taxon>
        <taxon>Euteleostomi</taxon>
        <taxon>Actinopterygii</taxon>
        <taxon>Neopterygii</taxon>
        <taxon>Teleostei</taxon>
        <taxon>Ostariophysi</taxon>
        <taxon>Characiformes</taxon>
        <taxon>Characoidei</taxon>
        <taxon>Acestrorhamphidae</taxon>
        <taxon>Acestrorhamphinae</taxon>
        <taxon>Astyanax</taxon>
    </lineage>
</organism>
<evidence type="ECO:0000256" key="2">
    <source>
        <dbReference type="ARBA" id="ARBA00004496"/>
    </source>
</evidence>
<dbReference type="CDD" id="cd19494">
    <property type="entry name" value="Elp4"/>
    <property type="match status" value="1"/>
</dbReference>
<evidence type="ECO:0000256" key="3">
    <source>
        <dbReference type="ARBA" id="ARBA00005043"/>
    </source>
</evidence>
<accession>A0A8T2LAU4</accession>
<dbReference type="Pfam" id="PF05625">
    <property type="entry name" value="PAXNEB"/>
    <property type="match status" value="1"/>
</dbReference>
<evidence type="ECO:0000256" key="10">
    <source>
        <dbReference type="SAM" id="MobiDB-lite"/>
    </source>
</evidence>
<dbReference type="GO" id="GO:0008023">
    <property type="term" value="C:transcription elongation factor complex"/>
    <property type="evidence" value="ECO:0007669"/>
    <property type="project" value="TreeGrafter"/>
</dbReference>
<reference evidence="11 12" key="1">
    <citation type="submission" date="2021-07" db="EMBL/GenBank/DDBJ databases">
        <authorList>
            <person name="Imarazene B."/>
            <person name="Zahm M."/>
            <person name="Klopp C."/>
            <person name="Cabau C."/>
            <person name="Beille S."/>
            <person name="Jouanno E."/>
            <person name="Castinel A."/>
            <person name="Lluch J."/>
            <person name="Gil L."/>
            <person name="Kuchtly C."/>
            <person name="Lopez Roques C."/>
            <person name="Donnadieu C."/>
            <person name="Parrinello H."/>
            <person name="Journot L."/>
            <person name="Du K."/>
            <person name="Schartl M."/>
            <person name="Retaux S."/>
            <person name="Guiguen Y."/>
        </authorList>
    </citation>
    <scope>NUCLEOTIDE SEQUENCE [LARGE SCALE GENOMIC DNA]</scope>
    <source>
        <strain evidence="11">Pach_M1</strain>
        <tissue evidence="11">Testis</tissue>
    </source>
</reference>
<keyword evidence="8" id="KW-0539">Nucleus</keyword>
<dbReference type="PANTHER" id="PTHR12896:SF1">
    <property type="entry name" value="ELONGATOR COMPLEX PROTEIN 4"/>
    <property type="match status" value="1"/>
</dbReference>
<dbReference type="GO" id="GO:0002098">
    <property type="term" value="P:tRNA wobble uridine modification"/>
    <property type="evidence" value="ECO:0007669"/>
    <property type="project" value="InterPro"/>
</dbReference>
<dbReference type="GO" id="GO:0005737">
    <property type="term" value="C:cytoplasm"/>
    <property type="evidence" value="ECO:0007669"/>
    <property type="project" value="UniProtKB-SubCell"/>
</dbReference>
<protein>
    <recommendedName>
        <fullName evidence="5">Elongator complex protein 4</fullName>
    </recommendedName>
</protein>
<evidence type="ECO:0000313" key="11">
    <source>
        <dbReference type="EMBL" id="KAG9266406.1"/>
    </source>
</evidence>
<gene>
    <name evidence="11" type="primary">ELP4</name>
    <name evidence="11" type="ORF">AMEX_G19030</name>
</gene>
<evidence type="ECO:0000256" key="6">
    <source>
        <dbReference type="ARBA" id="ARBA00022490"/>
    </source>
</evidence>
<evidence type="ECO:0000256" key="1">
    <source>
        <dbReference type="ARBA" id="ARBA00004123"/>
    </source>
</evidence>
<feature type="region of interest" description="Disordered" evidence="10">
    <location>
        <begin position="358"/>
        <end position="382"/>
    </location>
</feature>
<dbReference type="OrthoDB" id="289162at2759"/>
<name>A0A8T2LAU4_ASTMX</name>
<dbReference type="Gene3D" id="3.40.50.300">
    <property type="entry name" value="P-loop containing nucleotide triphosphate hydrolases"/>
    <property type="match status" value="1"/>
</dbReference>
<comment type="caution">
    <text evidence="11">The sequence shown here is derived from an EMBL/GenBank/DDBJ whole genome shotgun (WGS) entry which is preliminary data.</text>
</comment>